<dbReference type="RefSeq" id="XP_008179244.1">
    <property type="nucleotide sequence ID" value="XM_008181022.2"/>
</dbReference>
<keyword evidence="4" id="KW-1185">Reference proteome</keyword>
<evidence type="ECO:0000313" key="4">
    <source>
        <dbReference type="Proteomes" id="UP000007819"/>
    </source>
</evidence>
<reference evidence="3" key="2">
    <citation type="submission" date="2022-06" db="UniProtKB">
        <authorList>
            <consortium name="EnsemblMetazoa"/>
        </authorList>
    </citation>
    <scope>IDENTIFICATION</scope>
</reference>
<dbReference type="AlphaFoldDB" id="A0A8R2B3W1"/>
<dbReference type="EnsemblMetazoa" id="XM_003241852.4">
    <property type="protein sequence ID" value="XP_003241900.1"/>
    <property type="gene ID" value="LOC100573202"/>
</dbReference>
<protein>
    <submittedName>
        <fullName evidence="3">Uncharacterized protein</fullName>
    </submittedName>
</protein>
<feature type="coiled-coil region" evidence="1">
    <location>
        <begin position="71"/>
        <end position="113"/>
    </location>
</feature>
<dbReference type="KEGG" id="api:100573202"/>
<keyword evidence="1" id="KW-0175">Coiled coil</keyword>
<evidence type="ECO:0000256" key="1">
    <source>
        <dbReference type="SAM" id="Coils"/>
    </source>
</evidence>
<keyword evidence="2" id="KW-0732">Signal</keyword>
<dbReference type="EnsemblMetazoa" id="XM_008181022.3">
    <property type="protein sequence ID" value="XP_008179244.1"/>
    <property type="gene ID" value="LOC100573202"/>
</dbReference>
<feature type="chain" id="PRO_5042775197" evidence="2">
    <location>
        <begin position="20"/>
        <end position="152"/>
    </location>
</feature>
<accession>A0A8R2B3W1</accession>
<dbReference type="RefSeq" id="XP_003241900.1">
    <property type="nucleotide sequence ID" value="XM_003241852.3"/>
</dbReference>
<dbReference type="Proteomes" id="UP000007819">
    <property type="component" value="Chromosome A1"/>
</dbReference>
<organism evidence="3 4">
    <name type="scientific">Acyrthosiphon pisum</name>
    <name type="common">Pea aphid</name>
    <dbReference type="NCBI Taxonomy" id="7029"/>
    <lineage>
        <taxon>Eukaryota</taxon>
        <taxon>Metazoa</taxon>
        <taxon>Ecdysozoa</taxon>
        <taxon>Arthropoda</taxon>
        <taxon>Hexapoda</taxon>
        <taxon>Insecta</taxon>
        <taxon>Pterygota</taxon>
        <taxon>Neoptera</taxon>
        <taxon>Paraneoptera</taxon>
        <taxon>Hemiptera</taxon>
        <taxon>Sternorrhyncha</taxon>
        <taxon>Aphidomorpha</taxon>
        <taxon>Aphidoidea</taxon>
        <taxon>Aphididae</taxon>
        <taxon>Macrosiphini</taxon>
        <taxon>Acyrthosiphon</taxon>
    </lineage>
</organism>
<name>A0A8R2B3W1_ACYPI</name>
<reference evidence="4" key="1">
    <citation type="submission" date="2010-06" db="EMBL/GenBank/DDBJ databases">
        <authorList>
            <person name="Jiang H."/>
            <person name="Abraham K."/>
            <person name="Ali S."/>
            <person name="Alsbrooks S.L."/>
            <person name="Anim B.N."/>
            <person name="Anosike U.S."/>
            <person name="Attaway T."/>
            <person name="Bandaranaike D.P."/>
            <person name="Battles P.K."/>
            <person name="Bell S.N."/>
            <person name="Bell A.V."/>
            <person name="Beltran B."/>
            <person name="Bickham C."/>
            <person name="Bustamante Y."/>
            <person name="Caleb T."/>
            <person name="Canada A."/>
            <person name="Cardenas V."/>
            <person name="Carter K."/>
            <person name="Chacko J."/>
            <person name="Chandrabose M.N."/>
            <person name="Chavez D."/>
            <person name="Chavez A."/>
            <person name="Chen L."/>
            <person name="Chu H.-S."/>
            <person name="Claassen K.J."/>
            <person name="Cockrell R."/>
            <person name="Collins M."/>
            <person name="Cooper J.A."/>
            <person name="Cree A."/>
            <person name="Curry S.M."/>
            <person name="Da Y."/>
            <person name="Dao M.D."/>
            <person name="Das B."/>
            <person name="Davila M.-L."/>
            <person name="Davy-Carroll L."/>
            <person name="Denson S."/>
            <person name="Dinh H."/>
            <person name="Ebong V.E."/>
            <person name="Edwards J.R."/>
            <person name="Egan A."/>
            <person name="El-Daye J."/>
            <person name="Escobedo L."/>
            <person name="Fernandez S."/>
            <person name="Fernando P.R."/>
            <person name="Flagg N."/>
            <person name="Forbes L.D."/>
            <person name="Fowler R.G."/>
            <person name="Fu Q."/>
            <person name="Gabisi R.A."/>
            <person name="Ganer J."/>
            <person name="Garbino Pronczuk A."/>
            <person name="Garcia R.M."/>
            <person name="Garner T."/>
            <person name="Garrett T.E."/>
            <person name="Gonzalez D.A."/>
            <person name="Hamid H."/>
            <person name="Hawkins E.S."/>
            <person name="Hirani K."/>
            <person name="Hogues M.E."/>
            <person name="Hollins B."/>
            <person name="Hsiao C.-H."/>
            <person name="Jabil R."/>
            <person name="James M.L."/>
            <person name="Jhangiani S.N."/>
            <person name="Johnson B."/>
            <person name="Johnson Q."/>
            <person name="Joshi V."/>
            <person name="Kalu J.B."/>
            <person name="Kam C."/>
            <person name="Kashfia A."/>
            <person name="Keebler J."/>
            <person name="Kisamo H."/>
            <person name="Kovar C.L."/>
            <person name="Lago L.A."/>
            <person name="Lai C.-Y."/>
            <person name="Laidlaw J."/>
            <person name="Lara F."/>
            <person name="Le T.-K."/>
            <person name="Lee S.L."/>
            <person name="Legall F.H."/>
            <person name="Lemon S.J."/>
            <person name="Lewis L.R."/>
            <person name="Li B."/>
            <person name="Liu Y."/>
            <person name="Liu Y.-S."/>
            <person name="Lopez J."/>
            <person name="Lozado R.J."/>
            <person name="Lu J."/>
            <person name="Madu R.C."/>
            <person name="Maheshwari M."/>
            <person name="Maheshwari R."/>
            <person name="Malloy K."/>
            <person name="Martinez E."/>
            <person name="Mathew T."/>
            <person name="Mercado I.C."/>
            <person name="Mercado C."/>
            <person name="Meyer B."/>
            <person name="Montgomery K."/>
            <person name="Morgan M.B."/>
            <person name="Munidasa M."/>
            <person name="Nazareth L.V."/>
            <person name="Nelson J."/>
            <person name="Ng B.M."/>
            <person name="Nguyen N.B."/>
            <person name="Nguyen P.Q."/>
            <person name="Nguyen T."/>
            <person name="Obregon M."/>
            <person name="Okwuonu G.O."/>
            <person name="Onwere C.G."/>
            <person name="Orozco G."/>
            <person name="Parra A."/>
            <person name="Patel S."/>
            <person name="Patil S."/>
            <person name="Perez A."/>
            <person name="Perez Y."/>
            <person name="Pham C."/>
            <person name="Primus E.L."/>
            <person name="Pu L.-L."/>
            <person name="Puazo M."/>
            <person name="Qin X."/>
            <person name="Quiroz J.B."/>
            <person name="Reese J."/>
            <person name="Richards S."/>
            <person name="Rives C.M."/>
            <person name="Robberts R."/>
            <person name="Ruiz S.J."/>
            <person name="Ruiz M.J."/>
            <person name="Santibanez J."/>
            <person name="Schneider B.W."/>
            <person name="Sisson I."/>
            <person name="Smith M."/>
            <person name="Sodergren E."/>
            <person name="Song X.-Z."/>
            <person name="Song B.B."/>
            <person name="Summersgill H."/>
            <person name="Thelus R."/>
            <person name="Thornton R.D."/>
            <person name="Trejos Z.Y."/>
            <person name="Usmani K."/>
            <person name="Vattathil S."/>
            <person name="Villasana D."/>
            <person name="Walker D.L."/>
            <person name="Wang S."/>
            <person name="Wang K."/>
            <person name="White C.S."/>
            <person name="Williams A.C."/>
            <person name="Williamson J."/>
            <person name="Wilson K."/>
            <person name="Woghiren I.O."/>
            <person name="Woodworth J.R."/>
            <person name="Worley K.C."/>
            <person name="Wright R.A."/>
            <person name="Wu W."/>
            <person name="Young L."/>
            <person name="Zhang L."/>
            <person name="Zhang J."/>
            <person name="Zhu Y."/>
            <person name="Muzny D.M."/>
            <person name="Weinstock G."/>
            <person name="Gibbs R.A."/>
        </authorList>
    </citation>
    <scope>NUCLEOTIDE SEQUENCE [LARGE SCALE GENOMIC DNA]</scope>
    <source>
        <strain evidence="4">LSR1</strain>
    </source>
</reference>
<evidence type="ECO:0000256" key="2">
    <source>
        <dbReference type="SAM" id="SignalP"/>
    </source>
</evidence>
<dbReference type="GeneID" id="100573202"/>
<sequence>MIAVYLCLVSVILSPFVSSKISLISFGGKTYLNGQYIVEAPDNGNIADGIVNGLTKGLKLVIVKTLTLQERITLGERLKKSNDELSEMEEKKLKRLEDRENDLEKLFKGEEEQRPNYLTNENKVSTISRKKFIVKEMPEPNNITEVDSRTTQ</sequence>
<dbReference type="OrthoDB" id="6605831at2759"/>
<feature type="signal peptide" evidence="2">
    <location>
        <begin position="1"/>
        <end position="19"/>
    </location>
</feature>
<proteinExistence type="predicted"/>
<evidence type="ECO:0000313" key="3">
    <source>
        <dbReference type="EnsemblMetazoa" id="XP_008179244.1"/>
    </source>
</evidence>